<evidence type="ECO:0000313" key="3">
    <source>
        <dbReference type="EMBL" id="CAE4627008.1"/>
    </source>
</evidence>
<evidence type="ECO:0000256" key="1">
    <source>
        <dbReference type="SAM" id="MobiDB-lite"/>
    </source>
</evidence>
<dbReference type="EMBL" id="HBNS01032295">
    <property type="protein sequence ID" value="CAE4627008.1"/>
    <property type="molecule type" value="Transcribed_RNA"/>
</dbReference>
<accession>A0A6V2IV79</accession>
<name>A0A6V2IV79_9STRA</name>
<feature type="compositionally biased region" description="Basic residues" evidence="1">
    <location>
        <begin position="47"/>
        <end position="59"/>
    </location>
</feature>
<dbReference type="EMBL" id="HBNS01032291">
    <property type="protein sequence ID" value="CAE4627001.1"/>
    <property type="molecule type" value="Transcribed_RNA"/>
</dbReference>
<dbReference type="AlphaFoldDB" id="A0A6V2IV79"/>
<organism evidence="2">
    <name type="scientific">Ditylum brightwellii</name>
    <dbReference type="NCBI Taxonomy" id="49249"/>
    <lineage>
        <taxon>Eukaryota</taxon>
        <taxon>Sar</taxon>
        <taxon>Stramenopiles</taxon>
        <taxon>Ochrophyta</taxon>
        <taxon>Bacillariophyta</taxon>
        <taxon>Mediophyceae</taxon>
        <taxon>Lithodesmiophycidae</taxon>
        <taxon>Lithodesmiales</taxon>
        <taxon>Lithodesmiaceae</taxon>
        <taxon>Ditylum</taxon>
    </lineage>
</organism>
<evidence type="ECO:0000313" key="2">
    <source>
        <dbReference type="EMBL" id="CAE4627001.1"/>
    </source>
</evidence>
<gene>
    <name evidence="2" type="ORF">DBRI00130_LOCUS25295</name>
    <name evidence="3" type="ORF">DBRI00130_LOCUS25298</name>
</gene>
<proteinExistence type="predicted"/>
<feature type="region of interest" description="Disordered" evidence="1">
    <location>
        <begin position="40"/>
        <end position="65"/>
    </location>
</feature>
<sequence>MASNCDETVNQMRSTRQKEGMVEVIHMDIISIIIDKVGENESIENKKPKRDSHRAKRVSPTRTTQTREAMMTLYVILPLSTTKIKQMQKKKNSTRQTTNYQQQNGNMIVFHTCITCKSI</sequence>
<protein>
    <submittedName>
        <fullName evidence="2">Uncharacterized protein</fullName>
    </submittedName>
</protein>
<reference evidence="2" key="1">
    <citation type="submission" date="2021-01" db="EMBL/GenBank/DDBJ databases">
        <authorList>
            <person name="Corre E."/>
            <person name="Pelletier E."/>
            <person name="Niang G."/>
            <person name="Scheremetjew M."/>
            <person name="Finn R."/>
            <person name="Kale V."/>
            <person name="Holt S."/>
            <person name="Cochrane G."/>
            <person name="Meng A."/>
            <person name="Brown T."/>
            <person name="Cohen L."/>
        </authorList>
    </citation>
    <scope>NUCLEOTIDE SEQUENCE</scope>
    <source>
        <strain evidence="2">GSO104</strain>
    </source>
</reference>